<keyword evidence="3" id="KW-1185">Reference proteome</keyword>
<sequence length="368" mass="41748">MQQGNNSEAEVGPSVKLALAIALLRSRNSDSSKDVLHWKRKAKERKKELMKLEEELKDVQDGIQREIFSQGPSCKCHFFEDCGNLNSKLSSQGEDGTAFRVNQVLCRRFLRQVRLKERTKKPNGATVSLRVAKEFEGYGEKEQLATSVDFLMELVSTKLLVDNMPSFATFSHQAVDFIIASIKNLLSRGENNEFVEGVINGLIVCLTRRMCISTHPDGLSNPNSESQFFIQHLIRKLGSQPYIGLRTLLSVSQKIATTADGLLFMDPFSDVVPNVHDSMFLMIQLTEFLVTDNIYMWATDGVLENGLFEEWVKWIGQAKKALEILENRNGLYVLYMDRVIGELSKQVSRVSCPENKKLHMDVLDFLFQ</sequence>
<evidence type="ECO:0008006" key="4">
    <source>
        <dbReference type="Google" id="ProtNLM"/>
    </source>
</evidence>
<dbReference type="STRING" id="13333.W1NDU0"/>
<dbReference type="AlphaFoldDB" id="W1NDU0"/>
<accession>W1NDU0</accession>
<dbReference type="PANTHER" id="PTHR35768:SF1">
    <property type="entry name" value="PROTEIN MULTIPOLAR SPINDLE 1"/>
    <property type="match status" value="1"/>
</dbReference>
<protein>
    <recommendedName>
        <fullName evidence="4">Protein MULTIPOLAR SPINDLE 1</fullName>
    </recommendedName>
</protein>
<gene>
    <name evidence="2" type="ORF">AMTR_s00137p00035860</name>
</gene>
<feature type="coiled-coil region" evidence="1">
    <location>
        <begin position="35"/>
        <end position="62"/>
    </location>
</feature>
<dbReference type="PANTHER" id="PTHR35768">
    <property type="entry name" value="PROTEIN MULTIPOLAR SPINDLE 1"/>
    <property type="match status" value="1"/>
</dbReference>
<dbReference type="Proteomes" id="UP000017836">
    <property type="component" value="Unassembled WGS sequence"/>
</dbReference>
<dbReference type="OMA" id="SNMFIMI"/>
<evidence type="ECO:0000313" key="2">
    <source>
        <dbReference type="EMBL" id="ERM93902.1"/>
    </source>
</evidence>
<dbReference type="GO" id="GO:0042138">
    <property type="term" value="P:meiotic DNA double-strand break formation"/>
    <property type="evidence" value="ECO:0000318"/>
    <property type="project" value="GO_Central"/>
</dbReference>
<name>W1NDU0_AMBTC</name>
<dbReference type="KEGG" id="atr:18421802"/>
<evidence type="ECO:0000256" key="1">
    <source>
        <dbReference type="SAM" id="Coils"/>
    </source>
</evidence>
<evidence type="ECO:0000313" key="3">
    <source>
        <dbReference type="Proteomes" id="UP000017836"/>
    </source>
</evidence>
<dbReference type="EMBL" id="KI397541">
    <property type="protein sequence ID" value="ERM93902.1"/>
    <property type="molecule type" value="Genomic_DNA"/>
</dbReference>
<dbReference type="GO" id="GO:0048236">
    <property type="term" value="P:plant-type sporogenesis"/>
    <property type="evidence" value="ECO:0007669"/>
    <property type="project" value="EnsemblPlants"/>
</dbReference>
<dbReference type="OrthoDB" id="1913471at2759"/>
<dbReference type="GO" id="GO:0007140">
    <property type="term" value="P:male meiotic nuclear division"/>
    <property type="evidence" value="ECO:0000318"/>
    <property type="project" value="GO_Central"/>
</dbReference>
<dbReference type="HOGENOM" id="CLU_044141_0_0_1"/>
<dbReference type="GO" id="GO:0007059">
    <property type="term" value="P:chromosome segregation"/>
    <property type="evidence" value="ECO:0000318"/>
    <property type="project" value="GO_Central"/>
</dbReference>
<dbReference type="InterPro" id="IPR037500">
    <property type="entry name" value="Msp1"/>
</dbReference>
<dbReference type="Gramene" id="ERM93902">
    <property type="protein sequence ID" value="ERM93902"/>
    <property type="gene ID" value="AMTR_s00137p00035860"/>
</dbReference>
<dbReference type="GO" id="GO:0051026">
    <property type="term" value="P:chiasma assembly"/>
    <property type="evidence" value="ECO:0007669"/>
    <property type="project" value="EnsemblPlants"/>
</dbReference>
<proteinExistence type="predicted"/>
<dbReference type="GO" id="GO:0009555">
    <property type="term" value="P:pollen development"/>
    <property type="evidence" value="ECO:0007669"/>
    <property type="project" value="EnsemblPlants"/>
</dbReference>
<dbReference type="GO" id="GO:0009553">
    <property type="term" value="P:embryo sac development"/>
    <property type="evidence" value="ECO:0007669"/>
    <property type="project" value="EnsemblPlants"/>
</dbReference>
<keyword evidence="1" id="KW-0175">Coiled coil</keyword>
<dbReference type="GO" id="GO:0000212">
    <property type="term" value="P:meiotic spindle organization"/>
    <property type="evidence" value="ECO:0000318"/>
    <property type="project" value="GO_Central"/>
</dbReference>
<dbReference type="eggNOG" id="ENOG502QVCM">
    <property type="taxonomic scope" value="Eukaryota"/>
</dbReference>
<reference evidence="3" key="1">
    <citation type="journal article" date="2013" name="Science">
        <title>The Amborella genome and the evolution of flowering plants.</title>
        <authorList>
            <consortium name="Amborella Genome Project"/>
        </authorList>
    </citation>
    <scope>NUCLEOTIDE SEQUENCE [LARGE SCALE GENOMIC DNA]</scope>
</reference>
<organism evidence="2 3">
    <name type="scientific">Amborella trichopoda</name>
    <dbReference type="NCBI Taxonomy" id="13333"/>
    <lineage>
        <taxon>Eukaryota</taxon>
        <taxon>Viridiplantae</taxon>
        <taxon>Streptophyta</taxon>
        <taxon>Embryophyta</taxon>
        <taxon>Tracheophyta</taxon>
        <taxon>Spermatophyta</taxon>
        <taxon>Magnoliopsida</taxon>
        <taxon>Amborellales</taxon>
        <taxon>Amborellaceae</taxon>
        <taxon>Amborella</taxon>
    </lineage>
</organism>